<comment type="caution">
    <text evidence="2">The sequence shown here is derived from an EMBL/GenBank/DDBJ whole genome shotgun (WGS) entry which is preliminary data.</text>
</comment>
<reference evidence="2" key="2">
    <citation type="journal article" date="2022" name="BMC Genomics">
        <title>Comparative genome analysis of mycobacteria focusing on tRNA and non-coding RNA.</title>
        <authorList>
            <person name="Behra P.R.K."/>
            <person name="Pettersson B.M.F."/>
            <person name="Ramesh M."/>
            <person name="Das S."/>
            <person name="Dasgupta S."/>
            <person name="Kirsebom L.A."/>
        </authorList>
    </citation>
    <scope>NUCLEOTIDE SEQUENCE</scope>
    <source>
        <strain evidence="2">DSM 44838</strain>
    </source>
</reference>
<dbReference type="EMBL" id="JACKVK010000014">
    <property type="protein sequence ID" value="MCV7424329.1"/>
    <property type="molecule type" value="Genomic_DNA"/>
</dbReference>
<dbReference type="Proteomes" id="UP001141629">
    <property type="component" value="Unassembled WGS sequence"/>
</dbReference>
<evidence type="ECO:0000313" key="2">
    <source>
        <dbReference type="EMBL" id="MCV7424329.1"/>
    </source>
</evidence>
<organism evidence="2 3">
    <name type="scientific">Mycobacterium yunnanensis</name>
    <dbReference type="NCBI Taxonomy" id="368477"/>
    <lineage>
        <taxon>Bacteria</taxon>
        <taxon>Bacillati</taxon>
        <taxon>Actinomycetota</taxon>
        <taxon>Actinomycetes</taxon>
        <taxon>Mycobacteriales</taxon>
        <taxon>Mycobacteriaceae</taxon>
        <taxon>Mycobacterium</taxon>
    </lineage>
</organism>
<evidence type="ECO:0000259" key="1">
    <source>
        <dbReference type="Pfam" id="PF23787"/>
    </source>
</evidence>
<reference evidence="2" key="1">
    <citation type="submission" date="2020-07" db="EMBL/GenBank/DDBJ databases">
        <authorList>
            <person name="Pettersson B.M.F."/>
            <person name="Behra P.R.K."/>
            <person name="Ramesh M."/>
            <person name="Das S."/>
            <person name="Dasgupta S."/>
            <person name="Kirsebom L.A."/>
        </authorList>
    </citation>
    <scope>NUCLEOTIDE SEQUENCE</scope>
    <source>
        <strain evidence="2">DSM 44838</strain>
    </source>
</reference>
<evidence type="ECO:0000313" key="3">
    <source>
        <dbReference type="Proteomes" id="UP001141629"/>
    </source>
</evidence>
<feature type="domain" description="DUF7172" evidence="1">
    <location>
        <begin position="4"/>
        <end position="200"/>
    </location>
</feature>
<dbReference type="InterPro" id="IPR055596">
    <property type="entry name" value="DUF7172"/>
</dbReference>
<name>A0A9X2Z980_9MYCO</name>
<dbReference type="Pfam" id="PF23787">
    <property type="entry name" value="DUF7172"/>
    <property type="match status" value="1"/>
</dbReference>
<dbReference type="RefSeq" id="WP_263999384.1">
    <property type="nucleotide sequence ID" value="NZ_JACKVK010000014.1"/>
</dbReference>
<accession>A0A9X2Z980</accession>
<sequence>MTFQEHFRVVGDAVGPQPWMQLRGVKTASTPSVAKSYDASDGRAKNDLVQTVVADWENDSPVPQWVYGMVTRGGAQVALQTRSRAYLRTSHGVKVGAGTIQMVDVSRFGTGADIGKGGLLAISSAYAVAELRQNSQTMPLMPQQTGMFLVPPGETITARVEVRFVSEFWESGNIDGGDTGTEAKFTSGDTRLDLFALPSVTTPPPRVIPSIVGGPGNVSQDVSWNNGLNGPSGATTTLATPAGLEAGDVLLAITANQWGLCEDINPYEGGWALAHQRNEGLFGLGDVHMRIWARTVTDPLTEPAQYQFTNNAFPAEAIGVLLALRGTDPYDGGNGSNWFIGSNLSRFQLVEEQVAPSVERQGQFLLAVSYFNHSPTQASINQAPPVGMTELVDIPGLASTMAIAFLANPPFPSFDRRFTPSEIPIFFGHSIAASIVVPGLQQF</sequence>
<protein>
    <recommendedName>
        <fullName evidence="1">DUF7172 domain-containing protein</fullName>
    </recommendedName>
</protein>
<keyword evidence="3" id="KW-1185">Reference proteome</keyword>
<gene>
    <name evidence="2" type="ORF">H7K45_27660</name>
</gene>
<proteinExistence type="predicted"/>
<dbReference type="AlphaFoldDB" id="A0A9X2Z980"/>